<dbReference type="Proteomes" id="UP000194440">
    <property type="component" value="Chromosome"/>
</dbReference>
<dbReference type="OrthoDB" id="7596142at2"/>
<dbReference type="InterPro" id="IPR018649">
    <property type="entry name" value="SHOCT"/>
</dbReference>
<dbReference type="Pfam" id="PF09851">
    <property type="entry name" value="SHOCT"/>
    <property type="match status" value="1"/>
</dbReference>
<name>A0A240UEQ4_9BURK</name>
<dbReference type="AlphaFoldDB" id="A0A240UEQ4"/>
<dbReference type="KEGG" id="acip:CBP36_12195"/>
<evidence type="ECO:0000259" key="1">
    <source>
        <dbReference type="Pfam" id="PF09851"/>
    </source>
</evidence>
<evidence type="ECO:0000313" key="2">
    <source>
        <dbReference type="EMBL" id="ART59500.1"/>
    </source>
</evidence>
<organism evidence="2 3">
    <name type="scientific">Acidovorax carolinensis</name>
    <dbReference type="NCBI Taxonomy" id="553814"/>
    <lineage>
        <taxon>Bacteria</taxon>
        <taxon>Pseudomonadati</taxon>
        <taxon>Pseudomonadota</taxon>
        <taxon>Betaproteobacteria</taxon>
        <taxon>Burkholderiales</taxon>
        <taxon>Comamonadaceae</taxon>
        <taxon>Acidovorax</taxon>
    </lineage>
</organism>
<keyword evidence="3" id="KW-1185">Reference proteome</keyword>
<dbReference type="KEGG" id="acis:CBP35_06730"/>
<evidence type="ECO:0000313" key="3">
    <source>
        <dbReference type="Proteomes" id="UP000194440"/>
    </source>
</evidence>
<feature type="domain" description="SHOCT" evidence="1">
    <location>
        <begin position="132"/>
        <end position="159"/>
    </location>
</feature>
<accession>A0A240UEQ4</accession>
<proteinExistence type="predicted"/>
<dbReference type="RefSeq" id="WP_086927619.1">
    <property type="nucleotide sequence ID" value="NZ_CP021362.1"/>
</dbReference>
<dbReference type="EMBL" id="CP021366">
    <property type="protein sequence ID" value="ART59500.1"/>
    <property type="molecule type" value="Genomic_DNA"/>
</dbReference>
<gene>
    <name evidence="2" type="ORF">CBP36_12195</name>
</gene>
<reference evidence="2" key="1">
    <citation type="submission" date="2017-05" db="EMBL/GenBank/DDBJ databases">
        <title>Polyphasic characterization of four soil-derived phenanthrene-degrading Acidovorax strains and proposal of Acidovorax phenanthrenivorans sp. nov.</title>
        <authorList>
            <person name="Singleton D."/>
            <person name="Lee J."/>
            <person name="Dickey A.N."/>
            <person name="Stroud A."/>
            <person name="Scholl E.H."/>
            <person name="Wright F.A."/>
            <person name="Aitken M.D."/>
        </authorList>
    </citation>
    <scope>NUCLEOTIDE SEQUENCE</scope>
    <source>
        <strain evidence="2">P4</strain>
    </source>
</reference>
<protein>
    <recommendedName>
        <fullName evidence="1">SHOCT domain-containing protein</fullName>
    </recommendedName>
</protein>
<sequence>MKEILNKAKEKAGQLSRDLRPDAADIKRSADFAIDAASKVAGEVGRLGKDALKSDMAKDAAAGAAIGAVIAVPVPIIGPMAGAVIGAGLGVYKNITRSGGGKATEPENLPTRQPLPVIDVIATEKAVPDKFEELNKLHELKVKGALTDEEFAAEKKKILDR</sequence>